<reference evidence="12" key="1">
    <citation type="submission" date="2017-09" db="EMBL/GenBank/DDBJ databases">
        <title>Depth-based differentiation of microbial function through sediment-hosted aquifers and enrichment of novel symbionts in the deep terrestrial subsurface.</title>
        <authorList>
            <person name="Probst A.J."/>
            <person name="Ladd B."/>
            <person name="Jarett J.K."/>
            <person name="Geller-Mcgrath D.E."/>
            <person name="Sieber C.M.K."/>
            <person name="Emerson J.B."/>
            <person name="Anantharaman K."/>
            <person name="Thomas B.C."/>
            <person name="Malmstrom R."/>
            <person name="Stieglmeier M."/>
            <person name="Klingl A."/>
            <person name="Woyke T."/>
            <person name="Ryan C.M."/>
            <person name="Banfield J.F."/>
        </authorList>
    </citation>
    <scope>NUCLEOTIDE SEQUENCE [LARGE SCALE GENOMIC DNA]</scope>
</reference>
<proteinExistence type="inferred from homology"/>
<dbReference type="InterPro" id="IPR020810">
    <property type="entry name" value="Enolase_C"/>
</dbReference>
<protein>
    <recommendedName>
        <fullName evidence="5">Enolase</fullName>
        <ecNumber evidence="4">4.2.1.11</ecNumber>
    </recommendedName>
</protein>
<comment type="pathway">
    <text evidence="2">Carbohydrate degradation; glycolysis; pyruvate from D-glyceraldehyde 3-phosphate: step 4/5.</text>
</comment>
<dbReference type="SUPFAM" id="SSF51604">
    <property type="entry name" value="Enolase C-terminal domain-like"/>
    <property type="match status" value="1"/>
</dbReference>
<feature type="non-terminal residue" evidence="11">
    <location>
        <position position="1"/>
    </location>
</feature>
<dbReference type="PRINTS" id="PR00148">
    <property type="entry name" value="ENOLASE"/>
</dbReference>
<sequence>DDLTTTNPERLKIAIEKKAGNTILIKPNQIGTLSETLNVVKMAYENNWEVIVSHRSGETMDNFIADLAVGIGAWGLKAGAPGAPERLVKYERILEIREKI</sequence>
<evidence type="ECO:0000256" key="9">
    <source>
        <dbReference type="ARBA" id="ARBA00023239"/>
    </source>
</evidence>
<dbReference type="PANTHER" id="PTHR11902:SF1">
    <property type="entry name" value="ENOLASE"/>
    <property type="match status" value="1"/>
</dbReference>
<dbReference type="PROSITE" id="PS00164">
    <property type="entry name" value="ENOLASE"/>
    <property type="match status" value="1"/>
</dbReference>
<name>A0A2M7B7Q1_9BACT</name>
<keyword evidence="8" id="KW-0324">Glycolysis</keyword>
<evidence type="ECO:0000259" key="10">
    <source>
        <dbReference type="SMART" id="SM01192"/>
    </source>
</evidence>
<dbReference type="EC" id="4.2.1.11" evidence="4"/>
<comment type="cofactor">
    <cofactor evidence="1">
        <name>Mg(2+)</name>
        <dbReference type="ChEBI" id="CHEBI:18420"/>
    </cofactor>
</comment>
<dbReference type="Pfam" id="PF00113">
    <property type="entry name" value="Enolase_C"/>
    <property type="match status" value="1"/>
</dbReference>
<keyword evidence="7" id="KW-0460">Magnesium</keyword>
<dbReference type="Proteomes" id="UP000230131">
    <property type="component" value="Unassembled WGS sequence"/>
</dbReference>
<evidence type="ECO:0000256" key="2">
    <source>
        <dbReference type="ARBA" id="ARBA00005031"/>
    </source>
</evidence>
<evidence type="ECO:0000313" key="12">
    <source>
        <dbReference type="Proteomes" id="UP000230131"/>
    </source>
</evidence>
<evidence type="ECO:0000256" key="8">
    <source>
        <dbReference type="ARBA" id="ARBA00023152"/>
    </source>
</evidence>
<evidence type="ECO:0000256" key="7">
    <source>
        <dbReference type="ARBA" id="ARBA00022842"/>
    </source>
</evidence>
<dbReference type="EMBL" id="PEVH01000045">
    <property type="protein sequence ID" value="PIU99137.1"/>
    <property type="molecule type" value="Genomic_DNA"/>
</dbReference>
<dbReference type="PANTHER" id="PTHR11902">
    <property type="entry name" value="ENOLASE"/>
    <property type="match status" value="1"/>
</dbReference>
<evidence type="ECO:0000313" key="11">
    <source>
        <dbReference type="EMBL" id="PIU99137.1"/>
    </source>
</evidence>
<dbReference type="AlphaFoldDB" id="A0A2M7B7Q1"/>
<evidence type="ECO:0000256" key="3">
    <source>
        <dbReference type="ARBA" id="ARBA00009604"/>
    </source>
</evidence>
<keyword evidence="9 11" id="KW-0456">Lyase</keyword>
<evidence type="ECO:0000256" key="4">
    <source>
        <dbReference type="ARBA" id="ARBA00012058"/>
    </source>
</evidence>
<comment type="caution">
    <text evidence="11">The sequence shown here is derived from an EMBL/GenBank/DDBJ whole genome shotgun (WGS) entry which is preliminary data.</text>
</comment>
<comment type="similarity">
    <text evidence="3">Belongs to the enolase family.</text>
</comment>
<dbReference type="GO" id="GO:0004634">
    <property type="term" value="F:phosphopyruvate hydratase activity"/>
    <property type="evidence" value="ECO:0007669"/>
    <property type="project" value="UniProtKB-EC"/>
</dbReference>
<dbReference type="SMART" id="SM01192">
    <property type="entry name" value="Enolase_C"/>
    <property type="match status" value="1"/>
</dbReference>
<evidence type="ECO:0000256" key="6">
    <source>
        <dbReference type="ARBA" id="ARBA00022525"/>
    </source>
</evidence>
<dbReference type="Gene3D" id="3.20.20.120">
    <property type="entry name" value="Enolase-like C-terminal domain"/>
    <property type="match status" value="1"/>
</dbReference>
<gene>
    <name evidence="11" type="primary">eno</name>
    <name evidence="11" type="ORF">COS59_01400</name>
</gene>
<organism evidence="11 12">
    <name type="scientific">Candidatus Wolfebacteria bacterium CG03_land_8_20_14_0_80_36_15</name>
    <dbReference type="NCBI Taxonomy" id="1975067"/>
    <lineage>
        <taxon>Bacteria</taxon>
        <taxon>Candidatus Wolfeibacteriota</taxon>
    </lineage>
</organism>
<dbReference type="UniPathway" id="UPA00109">
    <property type="reaction ID" value="UER00187"/>
</dbReference>
<dbReference type="InterPro" id="IPR036849">
    <property type="entry name" value="Enolase-like_C_sf"/>
</dbReference>
<dbReference type="GO" id="GO:0000015">
    <property type="term" value="C:phosphopyruvate hydratase complex"/>
    <property type="evidence" value="ECO:0007669"/>
    <property type="project" value="InterPro"/>
</dbReference>
<evidence type="ECO:0000256" key="5">
    <source>
        <dbReference type="ARBA" id="ARBA00017068"/>
    </source>
</evidence>
<evidence type="ECO:0000256" key="1">
    <source>
        <dbReference type="ARBA" id="ARBA00001946"/>
    </source>
</evidence>
<dbReference type="GO" id="GO:0000287">
    <property type="term" value="F:magnesium ion binding"/>
    <property type="evidence" value="ECO:0007669"/>
    <property type="project" value="InterPro"/>
</dbReference>
<dbReference type="InterPro" id="IPR000941">
    <property type="entry name" value="Enolase"/>
</dbReference>
<accession>A0A2M7B7Q1</accession>
<dbReference type="GO" id="GO:0006096">
    <property type="term" value="P:glycolytic process"/>
    <property type="evidence" value="ECO:0007669"/>
    <property type="project" value="UniProtKB-UniPathway"/>
</dbReference>
<dbReference type="InterPro" id="IPR020809">
    <property type="entry name" value="Enolase_CS"/>
</dbReference>
<keyword evidence="6" id="KW-0964">Secreted</keyword>
<keyword evidence="11" id="KW-0670">Pyruvate</keyword>
<feature type="domain" description="Enolase C-terminal TIM barrel" evidence="10">
    <location>
        <begin position="1"/>
        <end position="100"/>
    </location>
</feature>